<dbReference type="InterPro" id="IPR025110">
    <property type="entry name" value="AMP-bd_C"/>
</dbReference>
<evidence type="ECO:0000313" key="9">
    <source>
        <dbReference type="Proteomes" id="UP000242699"/>
    </source>
</evidence>
<name>A0A2T2X360_9FIRM</name>
<comment type="caution">
    <text evidence="8">The sequence shown here is derived from an EMBL/GenBank/DDBJ whole genome shotgun (WGS) entry which is preliminary data.</text>
</comment>
<dbReference type="Pfam" id="PF00501">
    <property type="entry name" value="AMP-binding"/>
    <property type="match status" value="1"/>
</dbReference>
<dbReference type="GO" id="GO:0008756">
    <property type="term" value="F:o-succinylbenzoate-CoA ligase activity"/>
    <property type="evidence" value="ECO:0007669"/>
    <property type="project" value="UniProtKB-UniRule"/>
</dbReference>
<dbReference type="NCBIfam" id="TIGR01923">
    <property type="entry name" value="menE"/>
    <property type="match status" value="1"/>
</dbReference>
<accession>A0A2T2X360</accession>
<dbReference type="InterPro" id="IPR045851">
    <property type="entry name" value="AMP-bd_C_sf"/>
</dbReference>
<evidence type="ECO:0000256" key="1">
    <source>
        <dbReference type="ARBA" id="ARBA00022428"/>
    </source>
</evidence>
<dbReference type="Proteomes" id="UP000242699">
    <property type="component" value="Unassembled WGS sequence"/>
</dbReference>
<evidence type="ECO:0000256" key="5">
    <source>
        <dbReference type="HAMAP-Rule" id="MF_00731"/>
    </source>
</evidence>
<dbReference type="UniPathway" id="UPA01057">
    <property type="reaction ID" value="UER00166"/>
</dbReference>
<evidence type="ECO:0000256" key="4">
    <source>
        <dbReference type="ARBA" id="ARBA00022840"/>
    </source>
</evidence>
<dbReference type="GO" id="GO:0009234">
    <property type="term" value="P:menaquinone biosynthetic process"/>
    <property type="evidence" value="ECO:0007669"/>
    <property type="project" value="UniProtKB-UniRule"/>
</dbReference>
<dbReference type="InterPro" id="IPR020845">
    <property type="entry name" value="AMP-binding_CS"/>
</dbReference>
<keyword evidence="4 5" id="KW-0067">ATP-binding</keyword>
<dbReference type="AlphaFoldDB" id="A0A2T2X360"/>
<keyword evidence="1 5" id="KW-0474">Menaquinone biosynthesis</keyword>
<feature type="domain" description="AMP-dependent synthetase/ligase" evidence="6">
    <location>
        <begin position="18"/>
        <end position="347"/>
    </location>
</feature>
<evidence type="ECO:0000259" key="7">
    <source>
        <dbReference type="Pfam" id="PF13193"/>
    </source>
</evidence>
<dbReference type="GO" id="GO:0006631">
    <property type="term" value="P:fatty acid metabolic process"/>
    <property type="evidence" value="ECO:0007669"/>
    <property type="project" value="TreeGrafter"/>
</dbReference>
<dbReference type="InterPro" id="IPR000873">
    <property type="entry name" value="AMP-dep_synth/lig_dom"/>
</dbReference>
<dbReference type="EMBL" id="PXYT01000018">
    <property type="protein sequence ID" value="PSR28888.1"/>
    <property type="molecule type" value="Genomic_DNA"/>
</dbReference>
<dbReference type="HAMAP" id="MF_00731">
    <property type="entry name" value="MenE"/>
    <property type="match status" value="1"/>
</dbReference>
<dbReference type="Pfam" id="PF13193">
    <property type="entry name" value="AMP-binding_C"/>
    <property type="match status" value="1"/>
</dbReference>
<comment type="pathway">
    <text evidence="5">Quinol/quinone metabolism; menaquinone biosynthesis.</text>
</comment>
<dbReference type="PANTHER" id="PTHR43201:SF5">
    <property type="entry name" value="MEDIUM-CHAIN ACYL-COA LIGASE ACSF2, MITOCHONDRIAL"/>
    <property type="match status" value="1"/>
</dbReference>
<reference evidence="8 9" key="1">
    <citation type="journal article" date="2014" name="BMC Genomics">
        <title>Comparison of environmental and isolate Sulfobacillus genomes reveals diverse carbon, sulfur, nitrogen, and hydrogen metabolisms.</title>
        <authorList>
            <person name="Justice N.B."/>
            <person name="Norman A."/>
            <person name="Brown C.T."/>
            <person name="Singh A."/>
            <person name="Thomas B.C."/>
            <person name="Banfield J.F."/>
        </authorList>
    </citation>
    <scope>NUCLEOTIDE SEQUENCE [LARGE SCALE GENOMIC DNA]</scope>
    <source>
        <strain evidence="8">AMDSBA1</strain>
    </source>
</reference>
<comment type="function">
    <text evidence="5">Converts 2-succinylbenzoate (OSB) to 2-succinylbenzoyl-CoA (OSB-CoA).</text>
</comment>
<feature type="domain" description="AMP-binding enzyme C-terminal" evidence="7">
    <location>
        <begin position="397"/>
        <end position="470"/>
    </location>
</feature>
<proteinExistence type="inferred from homology"/>
<keyword evidence="3 5" id="KW-0547">Nucleotide-binding</keyword>
<dbReference type="GO" id="GO:0005524">
    <property type="term" value="F:ATP binding"/>
    <property type="evidence" value="ECO:0007669"/>
    <property type="project" value="UniProtKB-KW"/>
</dbReference>
<protein>
    <recommendedName>
        <fullName evidence="5">2-succinylbenzoate--CoA ligase</fullName>
        <ecNumber evidence="5">6.2.1.26</ecNumber>
    </recommendedName>
    <alternativeName>
        <fullName evidence="5">o-succinylbenzoyl-CoA synthetase</fullName>
        <shortName evidence="5">OSB-CoA synthetase</shortName>
    </alternativeName>
</protein>
<comment type="similarity">
    <text evidence="5">Belongs to the ATP-dependent AMP-binding enzyme family. MenE subfamily.</text>
</comment>
<dbReference type="EC" id="6.2.1.26" evidence="5"/>
<dbReference type="Gene3D" id="3.30.300.30">
    <property type="match status" value="1"/>
</dbReference>
<comment type="catalytic activity">
    <reaction evidence="5">
        <text>2-succinylbenzoate + ATP + CoA = 2-succinylbenzoyl-CoA + AMP + diphosphate</text>
        <dbReference type="Rhea" id="RHEA:17009"/>
        <dbReference type="ChEBI" id="CHEBI:18325"/>
        <dbReference type="ChEBI" id="CHEBI:30616"/>
        <dbReference type="ChEBI" id="CHEBI:33019"/>
        <dbReference type="ChEBI" id="CHEBI:57287"/>
        <dbReference type="ChEBI" id="CHEBI:57364"/>
        <dbReference type="ChEBI" id="CHEBI:456215"/>
        <dbReference type="EC" id="6.2.1.26"/>
    </reaction>
</comment>
<organism evidence="8 9">
    <name type="scientific">Sulfobacillus benefaciens</name>
    <dbReference type="NCBI Taxonomy" id="453960"/>
    <lineage>
        <taxon>Bacteria</taxon>
        <taxon>Bacillati</taxon>
        <taxon>Bacillota</taxon>
        <taxon>Clostridia</taxon>
        <taxon>Eubacteriales</taxon>
        <taxon>Clostridiales Family XVII. Incertae Sedis</taxon>
        <taxon>Sulfobacillus</taxon>
    </lineage>
</organism>
<sequence>MTVMSQMPNWLSARSKLSADRLALTNGQQTWSFGQLDRYVSQLATRMFHMGVRAGQRIAVLAESNMKIVAIIHALIQLGAVLVPVNPRLSSEDTNTILLDADPWLVIGTLPRETPFSRSITPEVLWHDLEQEPLYRSQPINLSDIQCLMYTSGTTGRPKGALISYGNIYYSAVSSAIHNGTTSSDLWLHVMPLFHIGGLSILFRSVITGNGIVLLPRFDPEHIQDTWSRYPVSLVSLVPTMLFRLLKSSLNFPASLRLILLGGAPPSASFVRQARAARLPVVLTYGLTETSSQIATQLLQDKESDTSAGHPIYPTEIAILSENGIICEPGKTGEIVVKGPTVFKGYWKQPQKTQEIFWEGWLRTGDVGHLNDNGSITVIDRQKDLIIRGGENISPVEIERVFTAHPLISDAGVLPINDEEWGQVPVIILVTDPQLTRQQCSEWANAHLSSIKRPVAYYHADSLPRTASGKLRRTELLKIWQSGAYYELL</sequence>
<dbReference type="InterPro" id="IPR042099">
    <property type="entry name" value="ANL_N_sf"/>
</dbReference>
<evidence type="ECO:0000256" key="2">
    <source>
        <dbReference type="ARBA" id="ARBA00022598"/>
    </source>
</evidence>
<keyword evidence="2 5" id="KW-0436">Ligase</keyword>
<evidence type="ECO:0000313" key="8">
    <source>
        <dbReference type="EMBL" id="PSR28888.1"/>
    </source>
</evidence>
<dbReference type="UniPathway" id="UPA00079"/>
<comment type="pathway">
    <text evidence="5">Quinol/quinone metabolism; 1,4-dihydroxy-2-naphthoate biosynthesis; 1,4-dihydroxy-2-naphthoate from chorismate: step 5/7.</text>
</comment>
<dbReference type="PROSITE" id="PS00455">
    <property type="entry name" value="AMP_BINDING"/>
    <property type="match status" value="1"/>
</dbReference>
<dbReference type="GO" id="GO:0031956">
    <property type="term" value="F:medium-chain fatty acid-CoA ligase activity"/>
    <property type="evidence" value="ECO:0007669"/>
    <property type="project" value="TreeGrafter"/>
</dbReference>
<gene>
    <name evidence="5 8" type="primary">menE</name>
    <name evidence="8" type="ORF">C7B43_09405</name>
</gene>
<evidence type="ECO:0000259" key="6">
    <source>
        <dbReference type="Pfam" id="PF00501"/>
    </source>
</evidence>
<dbReference type="Gene3D" id="3.40.50.12780">
    <property type="entry name" value="N-terminal domain of ligase-like"/>
    <property type="match status" value="1"/>
</dbReference>
<dbReference type="InterPro" id="IPR010192">
    <property type="entry name" value="MenE"/>
</dbReference>
<dbReference type="PANTHER" id="PTHR43201">
    <property type="entry name" value="ACYL-COA SYNTHETASE"/>
    <property type="match status" value="1"/>
</dbReference>
<dbReference type="SUPFAM" id="SSF56801">
    <property type="entry name" value="Acetyl-CoA synthetase-like"/>
    <property type="match status" value="1"/>
</dbReference>
<evidence type="ECO:0000256" key="3">
    <source>
        <dbReference type="ARBA" id="ARBA00022741"/>
    </source>
</evidence>